<dbReference type="Proteomes" id="UP000478064">
    <property type="component" value="Unassembled WGS sequence"/>
</dbReference>
<reference evidence="1 2" key="1">
    <citation type="submission" date="2019-10" db="EMBL/GenBank/DDBJ databases">
        <title>Evaluation of single-gene subtyping targets for Pseudomonas.</title>
        <authorList>
            <person name="Reichler S.J."/>
            <person name="Orsi R.H."/>
            <person name="Wiedmann M."/>
            <person name="Martin N.H."/>
            <person name="Murphy S.I."/>
        </authorList>
    </citation>
    <scope>NUCLEOTIDE SEQUENCE [LARGE SCALE GENOMIC DNA]</scope>
    <source>
        <strain evidence="1 2">FSL R10-1637</strain>
    </source>
</reference>
<evidence type="ECO:0000313" key="1">
    <source>
        <dbReference type="EMBL" id="MQU04443.1"/>
    </source>
</evidence>
<evidence type="ECO:0000313" key="2">
    <source>
        <dbReference type="Proteomes" id="UP000478064"/>
    </source>
</evidence>
<comment type="caution">
    <text evidence="1">The sequence shown here is derived from an EMBL/GenBank/DDBJ whole genome shotgun (WGS) entry which is preliminary data.</text>
</comment>
<dbReference type="RefSeq" id="WP_153372346.1">
    <property type="nucleotide sequence ID" value="NZ_WIVU01000002.1"/>
</dbReference>
<sequence>MRYENDADKFKAVLVETIKRARELNSTEGDDRLKRTFSETYFQYKSEILKGLGLNGKVMGNFHASDWSVDRALGKAQILDVISNSPELKTLKDRLASGVIVVDGTTEQFPTVKFESAKYFTKSQGDSILDLIPSRGVSGSDGFLGEGADVIVKHNFGRQDVIAPDLKSGLLEAQGIVESFEKNFGVDAKPVKKTKLKM</sequence>
<proteinExistence type="predicted"/>
<gene>
    <name evidence="1" type="ORF">GHO27_01950</name>
</gene>
<dbReference type="EMBL" id="WIVU01000002">
    <property type="protein sequence ID" value="MQU04443.1"/>
    <property type="molecule type" value="Genomic_DNA"/>
</dbReference>
<accession>A0A6L5HMB2</accession>
<dbReference type="AlphaFoldDB" id="A0A6L5HMB2"/>
<protein>
    <submittedName>
        <fullName evidence="1">Uncharacterized protein</fullName>
    </submittedName>
</protein>
<organism evidence="1 2">
    <name type="scientific">Pseudomonas helleri</name>
    <dbReference type="NCBI Taxonomy" id="1608996"/>
    <lineage>
        <taxon>Bacteria</taxon>
        <taxon>Pseudomonadati</taxon>
        <taxon>Pseudomonadota</taxon>
        <taxon>Gammaproteobacteria</taxon>
        <taxon>Pseudomonadales</taxon>
        <taxon>Pseudomonadaceae</taxon>
        <taxon>Pseudomonas</taxon>
    </lineage>
</organism>
<name>A0A6L5HMB2_9PSED</name>